<protein>
    <submittedName>
        <fullName evidence="2">DEAD-like helicase</fullName>
    </submittedName>
</protein>
<dbReference type="GO" id="GO:0016818">
    <property type="term" value="F:hydrolase activity, acting on acid anhydrides, in phosphorus-containing anhydrides"/>
    <property type="evidence" value="ECO:0007669"/>
    <property type="project" value="InterPro"/>
</dbReference>
<dbReference type="KEGG" id="hha:Hhal_1147"/>
<dbReference type="PROSITE" id="PS51192">
    <property type="entry name" value="HELICASE_ATP_BIND_1"/>
    <property type="match status" value="1"/>
</dbReference>
<dbReference type="InterPro" id="IPR027417">
    <property type="entry name" value="P-loop_NTPase"/>
</dbReference>
<dbReference type="Pfam" id="PF04851">
    <property type="entry name" value="ResIII"/>
    <property type="match status" value="1"/>
</dbReference>
<sequence>MRVWVLIAPLIMLQAKNGTLSIENAGAQIMTVDFSNLARGSGEVITEPRKIFTTLPSKDKKFSYLRDVQGQVLERWYERRKEKDLIIKMNTGSGKTTVGLLILQSSLREKISPVVYVAPDRFLADQVLNEATLLGVEATNNEDDPGFTAGRKVLVTYVHKLLNGRSRFGVGEEGRKIEIGTLLIDDAHACLETTRDQFKITIPSNHLAYSKILDLFYDSLYDQSPRAALDIRSGDPFSYQEVPFWVWQQKNEELVKILHEHKSDDSIKFNFPLIADVLQLCRYVIGGSEIEIAPTCIPIDVIPSFAYAQRRIYMTATLSDDSVLVTEFNADPEAIHKVITPKTADDLGERMILVPQEVNPDIQLPSIKGMLQGFAKKYNVVVIVPSLRAVTQWKDISDQILIAQNMTAGVRRLRDEHVGLSVLVNKYDGIDLPDGACRILVIDGLPEARSLIQRTDTAALDETEVTLRRQIQRIEQGMGRGVRSNDDHCVVLLVGAGLSRRLHSAKGRKKFTPATKAQLDLSAELAQQLEGGGVADLENVISKCLDRDPGWIEASKRALVDVEPPSEGRLEPSAVALRQAFNTALVGQFPKAAEIIQKAVNCAEEARLKAWLKVRLAELKNFYDPSTAQEILLSAHKQNRQVTRPLRGVGYQKLSIATDAQVSKVIQYRQESFLEHNDLLLWVNELKADLRYSPEHPNQRFERAVADIGRLLGFATQRPEIDFGQGPDGLWALDGGRFLVLECKNRSEADVIAKGEVDQLSGSMNWFVDRYGEVPEAIPVMAHPKYVLDKQASPPEGMRIISEKQLKDLIDALTKFAESLGAPGMLENPKRVHEALHDHGLSSTEFIRTHTRDPSRKGI</sequence>
<keyword evidence="2" id="KW-0378">Hydrolase</keyword>
<dbReference type="GO" id="GO:0003677">
    <property type="term" value="F:DNA binding"/>
    <property type="evidence" value="ECO:0007669"/>
    <property type="project" value="InterPro"/>
</dbReference>
<dbReference type="SMART" id="SM00487">
    <property type="entry name" value="DEXDc"/>
    <property type="match status" value="1"/>
</dbReference>
<keyword evidence="2" id="KW-0547">Nucleotide-binding</keyword>
<dbReference type="eggNOG" id="COG0513">
    <property type="taxonomic scope" value="Bacteria"/>
</dbReference>
<dbReference type="InterPro" id="IPR014001">
    <property type="entry name" value="Helicase_ATP-bd"/>
</dbReference>
<reference evidence="3" key="1">
    <citation type="submission" date="2006-12" db="EMBL/GenBank/DDBJ databases">
        <title>Complete sequence of Halorhodospira halophila SL1.</title>
        <authorList>
            <consortium name="US DOE Joint Genome Institute"/>
            <person name="Copeland A."/>
            <person name="Lucas S."/>
            <person name="Lapidus A."/>
            <person name="Barry K."/>
            <person name="Detter J.C."/>
            <person name="Glavina del Rio T."/>
            <person name="Hammon N."/>
            <person name="Israni S."/>
            <person name="Dalin E."/>
            <person name="Tice H."/>
            <person name="Pitluck S."/>
            <person name="Saunders E."/>
            <person name="Brettin T."/>
            <person name="Bruce D."/>
            <person name="Han C."/>
            <person name="Tapia R."/>
            <person name="Schmutz J."/>
            <person name="Larimer F."/>
            <person name="Land M."/>
            <person name="Hauser L."/>
            <person name="Kyrpides N."/>
            <person name="Mikhailova N."/>
            <person name="Hoff W."/>
            <person name="Richardson P."/>
        </authorList>
    </citation>
    <scope>NUCLEOTIDE SEQUENCE [LARGE SCALE GENOMIC DNA]</scope>
    <source>
        <strain evidence="3">DSM 244 / SL1</strain>
    </source>
</reference>
<dbReference type="InterPro" id="IPR006555">
    <property type="entry name" value="ATP-dep_Helicase_C"/>
</dbReference>
<evidence type="ECO:0000313" key="3">
    <source>
        <dbReference type="Proteomes" id="UP000000647"/>
    </source>
</evidence>
<dbReference type="InterPro" id="IPR006935">
    <property type="entry name" value="Helicase/UvrB_N"/>
</dbReference>
<keyword evidence="2" id="KW-0067">ATP-binding</keyword>
<dbReference type="Proteomes" id="UP000000647">
    <property type="component" value="Chromosome"/>
</dbReference>
<dbReference type="EMBL" id="CP000544">
    <property type="protein sequence ID" value="ABM61923.1"/>
    <property type="molecule type" value="Genomic_DNA"/>
</dbReference>
<evidence type="ECO:0000259" key="1">
    <source>
        <dbReference type="PROSITE" id="PS51192"/>
    </source>
</evidence>
<dbReference type="eggNOG" id="COG1199">
    <property type="taxonomic scope" value="Bacteria"/>
</dbReference>
<dbReference type="SMART" id="SM00491">
    <property type="entry name" value="HELICc2"/>
    <property type="match status" value="1"/>
</dbReference>
<gene>
    <name evidence="2" type="ordered locus">Hhal_1147</name>
</gene>
<keyword evidence="3" id="KW-1185">Reference proteome</keyword>
<accession>A1WW61</accession>
<dbReference type="Gene3D" id="3.40.50.300">
    <property type="entry name" value="P-loop containing nucleotide triphosphate hydrolases"/>
    <property type="match status" value="2"/>
</dbReference>
<reference evidence="2 3" key="2">
    <citation type="journal article" date="2013" name="Stand. Genomic Sci.">
        <title>Complete genome sequence of Halorhodospira halophila SL1.</title>
        <authorList>
            <person name="Challacombe J.F."/>
            <person name="Majid S."/>
            <person name="Deole R."/>
            <person name="Brettin T.S."/>
            <person name="Bruce D."/>
            <person name="Delano S.F."/>
            <person name="Detter J.C."/>
            <person name="Gleasner C.D."/>
            <person name="Han C.S."/>
            <person name="Misra M."/>
            <person name="Reitenga K.G."/>
            <person name="Mikhailova N."/>
            <person name="Woyke T."/>
            <person name="Pitluck S."/>
            <person name="Nolan M."/>
            <person name="Land M.L."/>
            <person name="Saunders E."/>
            <person name="Tapia R."/>
            <person name="Lapidus A."/>
            <person name="Ivanova N."/>
            <person name="Hoff W.D."/>
        </authorList>
    </citation>
    <scope>NUCLEOTIDE SEQUENCE [LARGE SCALE GENOMIC DNA]</scope>
    <source>
        <strain evidence="3">DSM 244 / SL1</strain>
    </source>
</reference>
<feature type="domain" description="Helicase ATP-binding" evidence="1">
    <location>
        <begin position="76"/>
        <end position="336"/>
    </location>
</feature>
<dbReference type="HOGENOM" id="CLU_017774_0_0_6"/>
<dbReference type="GO" id="GO:0005524">
    <property type="term" value="F:ATP binding"/>
    <property type="evidence" value="ECO:0007669"/>
    <property type="project" value="InterPro"/>
</dbReference>
<evidence type="ECO:0000313" key="2">
    <source>
        <dbReference type="EMBL" id="ABM61923.1"/>
    </source>
</evidence>
<proteinExistence type="predicted"/>
<dbReference type="STRING" id="349124.Hhal_1147"/>
<dbReference type="AlphaFoldDB" id="A1WW61"/>
<name>A1WW61_HALHL</name>
<keyword evidence="2" id="KW-0347">Helicase</keyword>
<dbReference type="SUPFAM" id="SSF52540">
    <property type="entry name" value="P-loop containing nucleoside triphosphate hydrolases"/>
    <property type="match status" value="1"/>
</dbReference>
<dbReference type="GO" id="GO:0006139">
    <property type="term" value="P:nucleobase-containing compound metabolic process"/>
    <property type="evidence" value="ECO:0007669"/>
    <property type="project" value="InterPro"/>
</dbReference>
<organism evidence="2 3">
    <name type="scientific">Halorhodospira halophila (strain DSM 244 / SL1)</name>
    <name type="common">Ectothiorhodospira halophila (strain DSM 244 / SL1)</name>
    <dbReference type="NCBI Taxonomy" id="349124"/>
    <lineage>
        <taxon>Bacteria</taxon>
        <taxon>Pseudomonadati</taxon>
        <taxon>Pseudomonadota</taxon>
        <taxon>Gammaproteobacteria</taxon>
        <taxon>Chromatiales</taxon>
        <taxon>Ectothiorhodospiraceae</taxon>
        <taxon>Halorhodospira</taxon>
    </lineage>
</organism>
<dbReference type="GO" id="GO:0004386">
    <property type="term" value="F:helicase activity"/>
    <property type="evidence" value="ECO:0007669"/>
    <property type="project" value="UniProtKB-KW"/>
</dbReference>
<dbReference type="Pfam" id="PF13307">
    <property type="entry name" value="Helicase_C_2"/>
    <property type="match status" value="1"/>
</dbReference>